<gene>
    <name evidence="3" type="ORF">C7380_101144</name>
</gene>
<dbReference type="GO" id="GO:0016903">
    <property type="term" value="F:oxidoreductase activity, acting on the aldehyde or oxo group of donors"/>
    <property type="evidence" value="ECO:0007669"/>
    <property type="project" value="InterPro"/>
</dbReference>
<organism evidence="3 4">
    <name type="scientific">Oceanotoga teriensis</name>
    <dbReference type="NCBI Taxonomy" id="515440"/>
    <lineage>
        <taxon>Bacteria</taxon>
        <taxon>Thermotogati</taxon>
        <taxon>Thermotogota</taxon>
        <taxon>Thermotogae</taxon>
        <taxon>Petrotogales</taxon>
        <taxon>Petrotogaceae</taxon>
        <taxon>Oceanotoga</taxon>
    </lineage>
</organism>
<dbReference type="AlphaFoldDB" id="A0AA45HJU6"/>
<dbReference type="EMBL" id="QGGI01000001">
    <property type="protein sequence ID" value="PWJ96571.1"/>
    <property type="molecule type" value="Genomic_DNA"/>
</dbReference>
<name>A0AA45HJU6_9BACT</name>
<keyword evidence="4" id="KW-1185">Reference proteome</keyword>
<reference evidence="3 4" key="1">
    <citation type="submission" date="2018-05" db="EMBL/GenBank/DDBJ databases">
        <title>Genomic Encyclopedia of Type Strains, Phase IV (KMG-IV): sequencing the most valuable type-strain genomes for metagenomic binning, comparative biology and taxonomic classification.</title>
        <authorList>
            <person name="Goeker M."/>
        </authorList>
    </citation>
    <scope>NUCLEOTIDE SEQUENCE [LARGE SCALE GENOMIC DNA]</scope>
    <source>
        <strain evidence="3 4">DSM 24906</strain>
    </source>
</reference>
<evidence type="ECO:0000313" key="4">
    <source>
        <dbReference type="Proteomes" id="UP000245921"/>
    </source>
</evidence>
<dbReference type="InterPro" id="IPR052198">
    <property type="entry name" value="IorB_Oxidoreductase"/>
</dbReference>
<sequence>MRQNIYIIGVGGQGIGLLSEVIIRAADYAGLPVMGVDTHGLAQRGGTVQSHVRIGEGIHSALIKKGYADIVISLERTEALRGVNEFLKDGGSLIYYDTSWQTLSVRLGKDKEITNEDINKICKERNIKVYRVFDENLEDARMQNVVVLNEIKNNEIIKYIKREDYLKALKDLLPEYALEKNLRIFE</sequence>
<evidence type="ECO:0000256" key="1">
    <source>
        <dbReference type="ARBA" id="ARBA00023002"/>
    </source>
</evidence>
<dbReference type="Proteomes" id="UP000245921">
    <property type="component" value="Unassembled WGS sequence"/>
</dbReference>
<dbReference type="PANTHER" id="PTHR43854">
    <property type="entry name" value="INDOLEPYRUVATE OXIDOREDUCTASE SUBUNIT IORB"/>
    <property type="match status" value="1"/>
</dbReference>
<evidence type="ECO:0000313" key="3">
    <source>
        <dbReference type="EMBL" id="PWJ96571.1"/>
    </source>
</evidence>
<proteinExistence type="predicted"/>
<keyword evidence="1" id="KW-0560">Oxidoreductase</keyword>
<accession>A0AA45HJU6</accession>
<dbReference type="SUPFAM" id="SSF53323">
    <property type="entry name" value="Pyruvate-ferredoxin oxidoreductase, PFOR, domain III"/>
    <property type="match status" value="1"/>
</dbReference>
<dbReference type="Gene3D" id="3.40.920.10">
    <property type="entry name" value="Pyruvate-ferredoxin oxidoreductase, PFOR, domain III"/>
    <property type="match status" value="1"/>
</dbReference>
<feature type="domain" description="Pyruvate/ketoisovalerate oxidoreductase catalytic" evidence="2">
    <location>
        <begin position="11"/>
        <end position="186"/>
    </location>
</feature>
<dbReference type="InterPro" id="IPR002869">
    <property type="entry name" value="Pyrv_flavodox_OxRed_cen"/>
</dbReference>
<dbReference type="RefSeq" id="WP_109603562.1">
    <property type="nucleotide sequence ID" value="NZ_JAMHJO010000010.1"/>
</dbReference>
<dbReference type="InterPro" id="IPR019752">
    <property type="entry name" value="Pyrv/ketoisovalerate_OxRed_cat"/>
</dbReference>
<dbReference type="PANTHER" id="PTHR43854:SF1">
    <property type="entry name" value="INDOLEPYRUVATE OXIDOREDUCTASE SUBUNIT IORB"/>
    <property type="match status" value="1"/>
</dbReference>
<evidence type="ECO:0000259" key="2">
    <source>
        <dbReference type="Pfam" id="PF01558"/>
    </source>
</evidence>
<comment type="caution">
    <text evidence="3">The sequence shown here is derived from an EMBL/GenBank/DDBJ whole genome shotgun (WGS) entry which is preliminary data.</text>
</comment>
<protein>
    <submittedName>
        <fullName evidence="3">Indolepyruvate ferredoxin oxidoreductase beta subunit</fullName>
    </submittedName>
</protein>
<dbReference type="Pfam" id="PF01558">
    <property type="entry name" value="POR"/>
    <property type="match status" value="1"/>
</dbReference>